<dbReference type="Proteomes" id="UP000267464">
    <property type="component" value="Unassembled WGS sequence"/>
</dbReference>
<keyword evidence="3" id="KW-1185">Reference proteome</keyword>
<proteinExistence type="predicted"/>
<sequence length="172" mass="19830">MKAVFRLPWRVLRVAFLALAAIVIAIEEWGWRPLTAMAARFAKWPPIGRLEDWIRHAPPRVALLLFLAPAVLLFPIKLLALWLIHLGRTTLGVVVILAAKALGTAFVGRLFILTEHQLITFPWFARSLSWWRATKLRVKSAVQTSLLWRGAARLKRRISIWVRRRSRALRPH</sequence>
<evidence type="ECO:0000256" key="1">
    <source>
        <dbReference type="SAM" id="Phobius"/>
    </source>
</evidence>
<reference evidence="2 3" key="2">
    <citation type="submission" date="2018-12" db="EMBL/GenBank/DDBJ databases">
        <title>Rhizobacter gummiphilus sp. nov., a rubber-degrading bacterium isolated from the soil of a botanical garden in Japan.</title>
        <authorList>
            <person name="Shunsuke S.S."/>
        </authorList>
    </citation>
    <scope>NUCLEOTIDE SEQUENCE [LARGE SCALE GENOMIC DNA]</scope>
    <source>
        <strain evidence="2 3">S-16</strain>
    </source>
</reference>
<evidence type="ECO:0000313" key="3">
    <source>
        <dbReference type="Proteomes" id="UP000267464"/>
    </source>
</evidence>
<keyword evidence="1" id="KW-0472">Membrane</keyword>
<organism evidence="2 3">
    <name type="scientific">Piscinibacter terrae</name>
    <dbReference type="NCBI Taxonomy" id="2496871"/>
    <lineage>
        <taxon>Bacteria</taxon>
        <taxon>Pseudomonadati</taxon>
        <taxon>Pseudomonadota</taxon>
        <taxon>Betaproteobacteria</taxon>
        <taxon>Burkholderiales</taxon>
        <taxon>Sphaerotilaceae</taxon>
        <taxon>Piscinibacter</taxon>
    </lineage>
</organism>
<gene>
    <name evidence="2" type="ORF">DZC73_14700</name>
</gene>
<dbReference type="EMBL" id="QUSW01000003">
    <property type="protein sequence ID" value="RQP24530.1"/>
    <property type="molecule type" value="Genomic_DNA"/>
</dbReference>
<protein>
    <submittedName>
        <fullName evidence="2">Uncharacterized protein</fullName>
    </submittedName>
</protein>
<keyword evidence="1" id="KW-0812">Transmembrane</keyword>
<feature type="transmembrane region" description="Helical" evidence="1">
    <location>
        <begin position="91"/>
        <end position="112"/>
    </location>
</feature>
<feature type="transmembrane region" description="Helical" evidence="1">
    <location>
        <begin position="62"/>
        <end position="84"/>
    </location>
</feature>
<keyword evidence="1" id="KW-1133">Transmembrane helix</keyword>
<comment type="caution">
    <text evidence="2">The sequence shown here is derived from an EMBL/GenBank/DDBJ whole genome shotgun (WGS) entry which is preliminary data.</text>
</comment>
<dbReference type="RefSeq" id="WP_124541065.1">
    <property type="nucleotide sequence ID" value="NZ_QUSW01000003.1"/>
</dbReference>
<dbReference type="OrthoDB" id="8900679at2"/>
<reference evidence="2 3" key="1">
    <citation type="submission" date="2018-08" db="EMBL/GenBank/DDBJ databases">
        <authorList>
            <person name="Khan S.A."/>
            <person name="Jeon C.O."/>
            <person name="Chun B.H."/>
            <person name="Jeong S.E."/>
        </authorList>
    </citation>
    <scope>NUCLEOTIDE SEQUENCE [LARGE SCALE GENOMIC DNA]</scope>
    <source>
        <strain evidence="2 3">S-16</strain>
    </source>
</reference>
<accession>A0A3N7HQN4</accession>
<name>A0A3N7HQN4_9BURK</name>
<evidence type="ECO:0000313" key="2">
    <source>
        <dbReference type="EMBL" id="RQP24530.1"/>
    </source>
</evidence>
<dbReference type="AlphaFoldDB" id="A0A3N7HQN4"/>